<dbReference type="Gene3D" id="1.20.1250.20">
    <property type="entry name" value="MFS general substrate transporter like domains"/>
    <property type="match status" value="2"/>
</dbReference>
<evidence type="ECO:0000256" key="4">
    <source>
        <dbReference type="ARBA" id="ARBA00022847"/>
    </source>
</evidence>
<dbReference type="FunFam" id="1.20.1250.20:FF:000157">
    <property type="entry name" value="Inorganic phosphate cotransporter"/>
    <property type="match status" value="1"/>
</dbReference>
<dbReference type="Pfam" id="PF07690">
    <property type="entry name" value="MFS_1"/>
    <property type="match status" value="1"/>
</dbReference>
<dbReference type="PANTHER" id="PTHR11662">
    <property type="entry name" value="SOLUTE CARRIER FAMILY 17"/>
    <property type="match status" value="1"/>
</dbReference>
<dbReference type="FunFam" id="1.20.1250.20:FF:000003">
    <property type="entry name" value="Solute carrier family 17 member 3"/>
    <property type="match status" value="1"/>
</dbReference>
<accession>A0A7M7GN03</accession>
<dbReference type="PROSITE" id="PS50850">
    <property type="entry name" value="MFS"/>
    <property type="match status" value="1"/>
</dbReference>
<dbReference type="SUPFAM" id="SSF103473">
    <property type="entry name" value="MFS general substrate transporter"/>
    <property type="match status" value="1"/>
</dbReference>
<dbReference type="GO" id="GO:0016020">
    <property type="term" value="C:membrane"/>
    <property type="evidence" value="ECO:0007669"/>
    <property type="project" value="UniProtKB-SubCell"/>
</dbReference>
<feature type="transmembrane region" description="Helical" evidence="7">
    <location>
        <begin position="390"/>
        <end position="412"/>
    </location>
</feature>
<dbReference type="InterPro" id="IPR050382">
    <property type="entry name" value="MFS_Na/Anion_cotransporter"/>
</dbReference>
<evidence type="ECO:0000259" key="8">
    <source>
        <dbReference type="PROSITE" id="PS50850"/>
    </source>
</evidence>
<dbReference type="AlphaFoldDB" id="A0A7M7GN03"/>
<dbReference type="InterPro" id="IPR011701">
    <property type="entry name" value="MFS"/>
</dbReference>
<dbReference type="EnsemblMetazoa" id="XM_006561355">
    <property type="protein sequence ID" value="XP_006561418"/>
    <property type="gene ID" value="LOC725470"/>
</dbReference>
<reference evidence="11" key="2">
    <citation type="submission" date="2025-04" db="UniProtKB">
        <authorList>
            <consortium name="RefSeq"/>
        </authorList>
    </citation>
    <scope>IDENTIFICATION</scope>
    <source>
        <strain evidence="11">DH4</strain>
        <tissue evidence="11">Whole body</tissue>
    </source>
</reference>
<comment type="subcellular location">
    <subcellularLocation>
        <location evidence="1">Membrane</location>
        <topology evidence="1">Multi-pass membrane protein</topology>
    </subcellularLocation>
</comment>
<feature type="transmembrane region" description="Helical" evidence="7">
    <location>
        <begin position="12"/>
        <end position="28"/>
    </location>
</feature>
<keyword evidence="4" id="KW-0769">Symport</keyword>
<evidence type="ECO:0000256" key="7">
    <source>
        <dbReference type="SAM" id="Phobius"/>
    </source>
</evidence>
<feature type="transmembrane region" description="Helical" evidence="7">
    <location>
        <begin position="288"/>
        <end position="309"/>
    </location>
</feature>
<evidence type="ECO:0000313" key="10">
    <source>
        <dbReference type="Proteomes" id="UP000005203"/>
    </source>
</evidence>
<dbReference type="OrthoDB" id="2985014at2759"/>
<accession>A0A8B6YYY6</accession>
<dbReference type="InterPro" id="IPR036259">
    <property type="entry name" value="MFS_trans_sf"/>
</dbReference>
<evidence type="ECO:0000313" key="11">
    <source>
        <dbReference type="RefSeq" id="XP_006561418.2"/>
    </source>
</evidence>
<organism evidence="9">
    <name type="scientific">Apis mellifera</name>
    <name type="common">Honeybee</name>
    <dbReference type="NCBI Taxonomy" id="7460"/>
    <lineage>
        <taxon>Eukaryota</taxon>
        <taxon>Metazoa</taxon>
        <taxon>Ecdysozoa</taxon>
        <taxon>Arthropoda</taxon>
        <taxon>Hexapoda</taxon>
        <taxon>Insecta</taxon>
        <taxon>Pterygota</taxon>
        <taxon>Neoptera</taxon>
        <taxon>Endopterygota</taxon>
        <taxon>Hymenoptera</taxon>
        <taxon>Apocrita</taxon>
        <taxon>Aculeata</taxon>
        <taxon>Apoidea</taxon>
        <taxon>Anthophila</taxon>
        <taxon>Apidae</taxon>
        <taxon>Apis</taxon>
    </lineage>
</organism>
<evidence type="ECO:0000256" key="3">
    <source>
        <dbReference type="ARBA" id="ARBA00022692"/>
    </source>
</evidence>
<feature type="transmembrane region" description="Helical" evidence="7">
    <location>
        <begin position="193"/>
        <end position="212"/>
    </location>
</feature>
<dbReference type="GeneID" id="725470"/>
<dbReference type="PANTHER" id="PTHR11662:SF79">
    <property type="entry name" value="NA[+]-DEPENDENT INORGANIC PHOSPHATE COTRANSPORTER, ISOFORM A"/>
    <property type="match status" value="1"/>
</dbReference>
<evidence type="ECO:0000256" key="2">
    <source>
        <dbReference type="ARBA" id="ARBA00022448"/>
    </source>
</evidence>
<feature type="transmembrane region" description="Helical" evidence="7">
    <location>
        <begin position="330"/>
        <end position="348"/>
    </location>
</feature>
<feature type="transmembrane region" description="Helical" evidence="7">
    <location>
        <begin position="424"/>
        <end position="445"/>
    </location>
</feature>
<gene>
    <name evidence="11" type="primary">LOC725470</name>
</gene>
<keyword evidence="10" id="KW-1185">Reference proteome</keyword>
<feature type="transmembrane region" description="Helical" evidence="7">
    <location>
        <begin position="253"/>
        <end position="276"/>
    </location>
</feature>
<keyword evidence="3 7" id="KW-0812">Transmembrane</keyword>
<feature type="transmembrane region" description="Helical" evidence="7">
    <location>
        <begin position="102"/>
        <end position="120"/>
    </location>
</feature>
<name>A0A7M7GN03_APIME</name>
<keyword evidence="2" id="KW-0813">Transport</keyword>
<sequence length="474" mass="52999">MAERRELFTCRGVLWYLVFCGFAINYMLRLNLHLTIVSMVIPPETSANGMTTISPNISILEYKDRFAWNENEQNLALGSYFWLHWTTQIPGGFLARHYGTKIVFGMGNLLPAIIGFIIPIATYQLYVLVVLRILQGFFAGVVWPSMHNMTAKWIPPNERSRFVSSYLGGSVGAAITYPLCAIIIKGLNWGATFHITSLIGVIWYCFWFFFAFDTPQQHPRISDEEKKYILDSIADSVDEEVKKVPWKSILTSIPVWVVIISQTGGGWALFTLLTHVPTYFSVIHGWNITMTGIISGAPHLLRMLFSYYYSVFSDWLITNKKMSVTNTRKLAVFVSLGMQGIFVCLLSFCGYYPVLAAIFMTSGVTVNGALSAGTLATLVDLSPNFASINLGFSGMIVLSLAFVPPIVTGFLTVNKQTVLQWQKVFLISGGASVLGTIVFLIFGTAEEQPWNKYGKSTKKNDHEMQKLIAMPIIK</sequence>
<keyword evidence="6 7" id="KW-0472">Membrane</keyword>
<feature type="transmembrane region" description="Helical" evidence="7">
    <location>
        <begin position="166"/>
        <end position="187"/>
    </location>
</feature>
<feature type="domain" description="Major facilitator superfamily (MFS) profile" evidence="8">
    <location>
        <begin position="35"/>
        <end position="447"/>
    </location>
</feature>
<evidence type="ECO:0000256" key="6">
    <source>
        <dbReference type="ARBA" id="ARBA00023136"/>
    </source>
</evidence>
<dbReference type="RefSeq" id="XP_006561418.2">
    <property type="nucleotide sequence ID" value="XM_006561355.3"/>
</dbReference>
<dbReference type="InterPro" id="IPR020846">
    <property type="entry name" value="MFS_dom"/>
</dbReference>
<evidence type="ECO:0000313" key="9">
    <source>
        <dbReference type="EnsemblMetazoa" id="XP_006561418"/>
    </source>
</evidence>
<evidence type="ECO:0000256" key="1">
    <source>
        <dbReference type="ARBA" id="ARBA00004141"/>
    </source>
</evidence>
<keyword evidence="5 7" id="KW-1133">Transmembrane helix</keyword>
<dbReference type="GO" id="GO:0015293">
    <property type="term" value="F:symporter activity"/>
    <property type="evidence" value="ECO:0007669"/>
    <property type="project" value="UniProtKB-KW"/>
</dbReference>
<dbReference type="Proteomes" id="UP000005203">
    <property type="component" value="Linkage group LG16"/>
</dbReference>
<proteinExistence type="predicted"/>
<dbReference type="KEGG" id="ame:725470"/>
<dbReference type="GO" id="GO:0006820">
    <property type="term" value="P:monoatomic anion transport"/>
    <property type="evidence" value="ECO:0007669"/>
    <property type="project" value="TreeGrafter"/>
</dbReference>
<reference evidence="9" key="1">
    <citation type="submission" date="2021-01" db="UniProtKB">
        <authorList>
            <consortium name="EnsemblMetazoa"/>
        </authorList>
    </citation>
    <scope>IDENTIFICATION</scope>
    <source>
        <strain evidence="9">DH4</strain>
    </source>
</reference>
<dbReference type="CTD" id="36651"/>
<protein>
    <submittedName>
        <fullName evidence="11">Sialin isoform X2</fullName>
    </submittedName>
</protein>
<evidence type="ECO:0000256" key="5">
    <source>
        <dbReference type="ARBA" id="ARBA00022989"/>
    </source>
</evidence>